<reference evidence="2" key="2">
    <citation type="submission" date="2020-09" db="EMBL/GenBank/DDBJ databases">
        <authorList>
            <person name="Sun Q."/>
            <person name="Zhou Y."/>
        </authorList>
    </citation>
    <scope>NUCLEOTIDE SEQUENCE</scope>
    <source>
        <strain evidence="2">CGMCC 1.14988</strain>
    </source>
</reference>
<evidence type="ECO:0000313" key="3">
    <source>
        <dbReference type="Proteomes" id="UP000650511"/>
    </source>
</evidence>
<name>A0A8J3A529_9ACTN</name>
<gene>
    <name evidence="2" type="ORF">GCM10011354_02640</name>
</gene>
<proteinExistence type="predicted"/>
<evidence type="ECO:0000313" key="2">
    <source>
        <dbReference type="EMBL" id="GGI03108.1"/>
    </source>
</evidence>
<comment type="caution">
    <text evidence="2">The sequence shown here is derived from an EMBL/GenBank/DDBJ whole genome shotgun (WGS) entry which is preliminary data.</text>
</comment>
<sequence>MENAAARWKHTPVIARPGDGRTGRPQWNHNPETGSDLHEQLIIHTFHTPYDGHEISLFSHVFHQRCAQLHG</sequence>
<dbReference type="AlphaFoldDB" id="A0A8J3A529"/>
<dbReference type="Proteomes" id="UP000650511">
    <property type="component" value="Unassembled WGS sequence"/>
</dbReference>
<dbReference type="EMBL" id="BMHA01000001">
    <property type="protein sequence ID" value="GGI03108.1"/>
    <property type="molecule type" value="Genomic_DNA"/>
</dbReference>
<evidence type="ECO:0000256" key="1">
    <source>
        <dbReference type="SAM" id="MobiDB-lite"/>
    </source>
</evidence>
<reference evidence="2" key="1">
    <citation type="journal article" date="2014" name="Int. J. Syst. Evol. Microbiol.">
        <title>Complete genome sequence of Corynebacterium casei LMG S-19264T (=DSM 44701T), isolated from a smear-ripened cheese.</title>
        <authorList>
            <consortium name="US DOE Joint Genome Institute (JGI-PGF)"/>
            <person name="Walter F."/>
            <person name="Albersmeier A."/>
            <person name="Kalinowski J."/>
            <person name="Ruckert C."/>
        </authorList>
    </citation>
    <scope>NUCLEOTIDE SEQUENCE</scope>
    <source>
        <strain evidence="2">CGMCC 1.14988</strain>
    </source>
</reference>
<accession>A0A8J3A529</accession>
<keyword evidence="3" id="KW-1185">Reference proteome</keyword>
<feature type="region of interest" description="Disordered" evidence="1">
    <location>
        <begin position="1"/>
        <end position="34"/>
    </location>
</feature>
<organism evidence="2 3">
    <name type="scientific">Egicoccus halophilus</name>
    <dbReference type="NCBI Taxonomy" id="1670830"/>
    <lineage>
        <taxon>Bacteria</taxon>
        <taxon>Bacillati</taxon>
        <taxon>Actinomycetota</taxon>
        <taxon>Nitriliruptoria</taxon>
        <taxon>Egicoccales</taxon>
        <taxon>Egicoccaceae</taxon>
        <taxon>Egicoccus</taxon>
    </lineage>
</organism>
<protein>
    <submittedName>
        <fullName evidence="2">Uncharacterized protein</fullName>
    </submittedName>
</protein>